<dbReference type="Proteomes" id="UP000075901">
    <property type="component" value="Unassembled WGS sequence"/>
</dbReference>
<proteinExistence type="predicted"/>
<feature type="compositionally biased region" description="Basic and acidic residues" evidence="1">
    <location>
        <begin position="246"/>
        <end position="264"/>
    </location>
</feature>
<keyword evidence="3" id="KW-1185">Reference proteome</keyword>
<dbReference type="VEuPathDB" id="VectorBase:AMAM003731"/>
<organism evidence="2 3">
    <name type="scientific">Anopheles maculatus</name>
    <dbReference type="NCBI Taxonomy" id="74869"/>
    <lineage>
        <taxon>Eukaryota</taxon>
        <taxon>Metazoa</taxon>
        <taxon>Ecdysozoa</taxon>
        <taxon>Arthropoda</taxon>
        <taxon>Hexapoda</taxon>
        <taxon>Insecta</taxon>
        <taxon>Pterygota</taxon>
        <taxon>Neoptera</taxon>
        <taxon>Endopterygota</taxon>
        <taxon>Diptera</taxon>
        <taxon>Nematocera</taxon>
        <taxon>Culicoidea</taxon>
        <taxon>Culicidae</taxon>
        <taxon>Anophelinae</taxon>
        <taxon>Anopheles</taxon>
        <taxon>Anopheles maculatus group</taxon>
    </lineage>
</organism>
<evidence type="ECO:0000313" key="3">
    <source>
        <dbReference type="Proteomes" id="UP000075901"/>
    </source>
</evidence>
<feature type="compositionally biased region" description="Basic and acidic residues" evidence="1">
    <location>
        <begin position="184"/>
        <end position="194"/>
    </location>
</feature>
<accession>A0A182SBZ8</accession>
<reference evidence="2" key="2">
    <citation type="submission" date="2020-05" db="UniProtKB">
        <authorList>
            <consortium name="EnsemblMetazoa"/>
        </authorList>
    </citation>
    <scope>IDENTIFICATION</scope>
    <source>
        <strain evidence="2">maculatus3</strain>
    </source>
</reference>
<feature type="compositionally biased region" description="Polar residues" evidence="1">
    <location>
        <begin position="150"/>
        <end position="165"/>
    </location>
</feature>
<feature type="compositionally biased region" description="Polar residues" evidence="1">
    <location>
        <begin position="218"/>
        <end position="245"/>
    </location>
</feature>
<name>A0A182SBZ8_9DIPT</name>
<evidence type="ECO:0000256" key="1">
    <source>
        <dbReference type="SAM" id="MobiDB-lite"/>
    </source>
</evidence>
<reference evidence="3" key="1">
    <citation type="submission" date="2013-09" db="EMBL/GenBank/DDBJ databases">
        <title>The Genome Sequence of Anopheles maculatus species B.</title>
        <authorList>
            <consortium name="The Broad Institute Genomics Platform"/>
            <person name="Neafsey D.E."/>
            <person name="Besansky N."/>
            <person name="Howell P."/>
            <person name="Walton C."/>
            <person name="Young S.K."/>
            <person name="Zeng Q."/>
            <person name="Gargeya S."/>
            <person name="Fitzgerald M."/>
            <person name="Haas B."/>
            <person name="Abouelleil A."/>
            <person name="Allen A.W."/>
            <person name="Alvarado L."/>
            <person name="Arachchi H.M."/>
            <person name="Berlin A.M."/>
            <person name="Chapman S.B."/>
            <person name="Gainer-Dewar J."/>
            <person name="Goldberg J."/>
            <person name="Griggs A."/>
            <person name="Gujja S."/>
            <person name="Hansen M."/>
            <person name="Howarth C."/>
            <person name="Imamovic A."/>
            <person name="Ireland A."/>
            <person name="Larimer J."/>
            <person name="McCowan C."/>
            <person name="Murphy C."/>
            <person name="Pearson M."/>
            <person name="Poon T.W."/>
            <person name="Priest M."/>
            <person name="Roberts A."/>
            <person name="Saif S."/>
            <person name="Shea T."/>
            <person name="Sisk P."/>
            <person name="Sykes S."/>
            <person name="Wortman J."/>
            <person name="Nusbaum C."/>
            <person name="Birren B."/>
        </authorList>
    </citation>
    <scope>NUCLEOTIDE SEQUENCE [LARGE SCALE GENOMIC DNA]</scope>
    <source>
        <strain evidence="3">maculatus3</strain>
    </source>
</reference>
<feature type="compositionally biased region" description="Low complexity" evidence="1">
    <location>
        <begin position="266"/>
        <end position="300"/>
    </location>
</feature>
<dbReference type="EnsemblMetazoa" id="AMAM003731-RA">
    <property type="protein sequence ID" value="AMAM003731-PA"/>
    <property type="gene ID" value="AMAM003731"/>
</dbReference>
<dbReference type="AlphaFoldDB" id="A0A182SBZ8"/>
<protein>
    <submittedName>
        <fullName evidence="2">Uncharacterized protein</fullName>
    </submittedName>
</protein>
<feature type="compositionally biased region" description="Low complexity" evidence="1">
    <location>
        <begin position="314"/>
        <end position="338"/>
    </location>
</feature>
<sequence length="338" mass="34783">MLMGDSLLVQKSDMDFSSLASSGLVDSDSNSDMPLTGGMNHNILKFLQAVNEAGPSSTAMLEDNFADFESVLGVGDAASSALVGKDKSEASSVPSKAADTSKRFEDMFNIESELAGGDGASALATGKQSESELDSPSSAADAKQFADIFNANSIPPTAVDQSPCDSKQDKQSEVQVTTGVDGESSVRDAEKPISVDEPIDDATKAKNDKPVIDIPMDTEQSSSVEQPAVTTDATTGKETTSSMENECSKEGKDSTADRSTEKPEASNNGNESSSVVNNNNTSPKEDASSSSTTIHATADAPQGGVENVDKDATTVDSNASSTDSSVADASDTSGSPDN</sequence>
<feature type="region of interest" description="Disordered" evidence="1">
    <location>
        <begin position="119"/>
        <end position="338"/>
    </location>
</feature>
<feature type="compositionally biased region" description="Basic and acidic residues" evidence="1">
    <location>
        <begin position="201"/>
        <end position="211"/>
    </location>
</feature>
<evidence type="ECO:0000313" key="2">
    <source>
        <dbReference type="EnsemblMetazoa" id="AMAM003731-PA"/>
    </source>
</evidence>